<dbReference type="GO" id="GO:0005829">
    <property type="term" value="C:cytosol"/>
    <property type="evidence" value="ECO:0007669"/>
    <property type="project" value="TreeGrafter"/>
</dbReference>
<dbReference type="AlphaFoldDB" id="A0A397TPF2"/>
<evidence type="ECO:0000259" key="1">
    <source>
        <dbReference type="Pfam" id="PF16177"/>
    </source>
</evidence>
<feature type="domain" description="Acetyl-coenzyme A synthetase N-terminal" evidence="1">
    <location>
        <begin position="36"/>
        <end position="92"/>
    </location>
</feature>
<dbReference type="PANTHER" id="PTHR24095:SF14">
    <property type="entry name" value="ACETYL-COENZYME A SYNTHETASE 1"/>
    <property type="match status" value="1"/>
</dbReference>
<evidence type="ECO:0000313" key="3">
    <source>
        <dbReference type="Proteomes" id="UP000266673"/>
    </source>
</evidence>
<evidence type="ECO:0000313" key="2">
    <source>
        <dbReference type="EMBL" id="RIB00061.1"/>
    </source>
</evidence>
<dbReference type="GO" id="GO:0006085">
    <property type="term" value="P:acetyl-CoA biosynthetic process"/>
    <property type="evidence" value="ECO:0007669"/>
    <property type="project" value="TreeGrafter"/>
</dbReference>
<feature type="non-terminal residue" evidence="2">
    <location>
        <position position="103"/>
    </location>
</feature>
<proteinExistence type="predicted"/>
<reference evidence="2 3" key="1">
    <citation type="submission" date="2018-06" db="EMBL/GenBank/DDBJ databases">
        <title>Comparative genomics reveals the genomic features of Rhizophagus irregularis, R. cerebriforme, R. diaphanum and Gigaspora rosea, and their symbiotic lifestyle signature.</title>
        <authorList>
            <person name="Morin E."/>
            <person name="San Clemente H."/>
            <person name="Chen E.C.H."/>
            <person name="De La Providencia I."/>
            <person name="Hainaut M."/>
            <person name="Kuo A."/>
            <person name="Kohler A."/>
            <person name="Murat C."/>
            <person name="Tang N."/>
            <person name="Roy S."/>
            <person name="Loubradou J."/>
            <person name="Henrissat B."/>
            <person name="Grigoriev I.V."/>
            <person name="Corradi N."/>
            <person name="Roux C."/>
            <person name="Martin F.M."/>
        </authorList>
    </citation>
    <scope>NUCLEOTIDE SEQUENCE [LARGE SCALE GENOMIC DNA]</scope>
    <source>
        <strain evidence="2 3">DAOM 194757</strain>
    </source>
</reference>
<dbReference type="SUPFAM" id="SSF56801">
    <property type="entry name" value="Acetyl-CoA synthetase-like"/>
    <property type="match status" value="1"/>
</dbReference>
<gene>
    <name evidence="2" type="ORF">C2G38_2256893</name>
</gene>
<protein>
    <recommendedName>
        <fullName evidence="1">Acetyl-coenzyme A synthetase N-terminal domain-containing protein</fullName>
    </recommendedName>
</protein>
<comment type="caution">
    <text evidence="2">The sequence shown here is derived from an EMBL/GenBank/DDBJ whole genome shotgun (WGS) entry which is preliminary data.</text>
</comment>
<dbReference type="EMBL" id="QKWP01005440">
    <property type="protein sequence ID" value="RIB00061.1"/>
    <property type="molecule type" value="Genomic_DNA"/>
</dbReference>
<dbReference type="PANTHER" id="PTHR24095">
    <property type="entry name" value="ACETYL-COENZYME A SYNTHETASE"/>
    <property type="match status" value="1"/>
</dbReference>
<dbReference type="GO" id="GO:0003987">
    <property type="term" value="F:acetate-CoA ligase activity"/>
    <property type="evidence" value="ECO:0007669"/>
    <property type="project" value="TreeGrafter"/>
</dbReference>
<keyword evidence="3" id="KW-1185">Reference proteome</keyword>
<dbReference type="Gene3D" id="3.40.50.12780">
    <property type="entry name" value="N-terminal domain of ligase-like"/>
    <property type="match status" value="1"/>
</dbReference>
<name>A0A397TPF2_9GLOM</name>
<organism evidence="2 3">
    <name type="scientific">Gigaspora rosea</name>
    <dbReference type="NCBI Taxonomy" id="44941"/>
    <lineage>
        <taxon>Eukaryota</taxon>
        <taxon>Fungi</taxon>
        <taxon>Fungi incertae sedis</taxon>
        <taxon>Mucoromycota</taxon>
        <taxon>Glomeromycotina</taxon>
        <taxon>Glomeromycetes</taxon>
        <taxon>Diversisporales</taxon>
        <taxon>Gigasporaceae</taxon>
        <taxon>Gigaspora</taxon>
    </lineage>
</organism>
<dbReference type="STRING" id="44941.A0A397TPF2"/>
<dbReference type="OrthoDB" id="1706066at2759"/>
<accession>A0A397TPF2</accession>
<dbReference type="Proteomes" id="UP000266673">
    <property type="component" value="Unassembled WGS sequence"/>
</dbReference>
<dbReference type="InterPro" id="IPR032387">
    <property type="entry name" value="ACAS_N"/>
</dbReference>
<sequence>MPAEYLCTEAELYPVPKRLLDSSLSPTPHINSIEQYKKLYDESIKSPTEFWGKIARETLFWTTPFQTVLSGGFEYGDIAWFLEGQLNATYNCVDRHAIKNPDK</sequence>
<dbReference type="InterPro" id="IPR042099">
    <property type="entry name" value="ANL_N_sf"/>
</dbReference>
<dbReference type="Pfam" id="PF16177">
    <property type="entry name" value="ACAS_N"/>
    <property type="match status" value="1"/>
</dbReference>